<evidence type="ECO:0000256" key="1">
    <source>
        <dbReference type="SAM" id="Coils"/>
    </source>
</evidence>
<name>A0ABT1SPF7_9FIRM</name>
<sequence>MITTKDLMDRYNIKTRQGIIQFVKKHLDEINHDGEEHATIQKGEWSFDTEAVRVLDQLRGLHDQATITELESEKVSNAQQESHNLRILLLKTQQDLNTAQQQVITLQQSLIAKQHELSEVKVKALEGQQNKNQAEALRGEVDRLKKEGQAIEEEQKQLQEKLSAAESERDSLRQQLIEKENQPWWKKLFA</sequence>
<gene>
    <name evidence="2" type="ORF">NE675_01710</name>
</gene>
<dbReference type="EMBL" id="JANGEW010000002">
    <property type="protein sequence ID" value="MCQ5341753.1"/>
    <property type="molecule type" value="Genomic_DNA"/>
</dbReference>
<feature type="coiled-coil region" evidence="1">
    <location>
        <begin position="127"/>
        <end position="182"/>
    </location>
</feature>
<organism evidence="2 3">
    <name type="scientific">Megasphaera massiliensis</name>
    <dbReference type="NCBI Taxonomy" id="1232428"/>
    <lineage>
        <taxon>Bacteria</taxon>
        <taxon>Bacillati</taxon>
        <taxon>Bacillota</taxon>
        <taxon>Negativicutes</taxon>
        <taxon>Veillonellales</taxon>
        <taxon>Veillonellaceae</taxon>
        <taxon>Megasphaera</taxon>
    </lineage>
</organism>
<evidence type="ECO:0000313" key="3">
    <source>
        <dbReference type="Proteomes" id="UP001206692"/>
    </source>
</evidence>
<protein>
    <submittedName>
        <fullName evidence="2">Kinesin</fullName>
    </submittedName>
</protein>
<evidence type="ECO:0000313" key="2">
    <source>
        <dbReference type="EMBL" id="MCQ5341753.1"/>
    </source>
</evidence>
<dbReference type="Proteomes" id="UP001206692">
    <property type="component" value="Unassembled WGS sequence"/>
</dbReference>
<proteinExistence type="predicted"/>
<keyword evidence="1" id="KW-0175">Coiled coil</keyword>
<dbReference type="RefSeq" id="WP_227163119.1">
    <property type="nucleotide sequence ID" value="NZ_JAJCIO010000002.1"/>
</dbReference>
<comment type="caution">
    <text evidence="2">The sequence shown here is derived from an EMBL/GenBank/DDBJ whole genome shotgun (WGS) entry which is preliminary data.</text>
</comment>
<keyword evidence="3" id="KW-1185">Reference proteome</keyword>
<reference evidence="2 3" key="1">
    <citation type="submission" date="2022-06" db="EMBL/GenBank/DDBJ databases">
        <title>Isolation of gut microbiota from human fecal samples.</title>
        <authorList>
            <person name="Pamer E.G."/>
            <person name="Barat B."/>
            <person name="Waligurski E."/>
            <person name="Medina S."/>
            <person name="Paddock L."/>
            <person name="Mostad J."/>
        </authorList>
    </citation>
    <scope>NUCLEOTIDE SEQUENCE [LARGE SCALE GENOMIC DNA]</scope>
    <source>
        <strain evidence="2 3">DFI.1.1</strain>
    </source>
</reference>
<accession>A0ABT1SPF7</accession>